<sequence>MLQAVDARIEAEEKKKTALEALFKTLLHHLMTAKIRLPEEFVARFAEATP</sequence>
<name>A0A0N1KPZ4_THESC</name>
<comment type="caution">
    <text evidence="1">The sequence shown here is derived from an EMBL/GenBank/DDBJ whole genome shotgun (WGS) entry which is preliminary data.</text>
</comment>
<proteinExistence type="predicted"/>
<reference evidence="1 2" key="1">
    <citation type="submission" date="2015-09" db="EMBL/GenBank/DDBJ databases">
        <title>Draft genome sequence of Thermus scotoductus strain K1 isolated from a geothermal spring in Nagorno-Karabakh, Armenia.</title>
        <authorList>
            <person name="Saghatelyan A."/>
            <person name="Poghosyan L."/>
            <person name="Panosyan H."/>
            <person name="Birkeland N.-K."/>
        </authorList>
    </citation>
    <scope>NUCLEOTIDE SEQUENCE [LARGE SCALE GENOMIC DNA]</scope>
    <source>
        <strain evidence="1 2">K1</strain>
    </source>
</reference>
<dbReference type="REBASE" id="133826">
    <property type="entry name" value="S.TscK1ORF6860P"/>
</dbReference>
<dbReference type="Gene3D" id="1.10.287.1120">
    <property type="entry name" value="Bipartite methylase S protein"/>
    <property type="match status" value="1"/>
</dbReference>
<organism evidence="1 2">
    <name type="scientific">Thermus scotoductus</name>
    <dbReference type="NCBI Taxonomy" id="37636"/>
    <lineage>
        <taxon>Bacteria</taxon>
        <taxon>Thermotogati</taxon>
        <taxon>Deinococcota</taxon>
        <taxon>Deinococci</taxon>
        <taxon>Thermales</taxon>
        <taxon>Thermaceae</taxon>
        <taxon>Thermus</taxon>
    </lineage>
</organism>
<keyword evidence="1" id="KW-0378">Hydrolase</keyword>
<dbReference type="Proteomes" id="UP000053099">
    <property type="component" value="Unassembled WGS sequence"/>
</dbReference>
<dbReference type="SUPFAM" id="SSF116734">
    <property type="entry name" value="DNA methylase specificity domain"/>
    <property type="match status" value="1"/>
</dbReference>
<protein>
    <submittedName>
        <fullName evidence="1">Restriction endonuclease subunit S</fullName>
    </submittedName>
</protein>
<evidence type="ECO:0000313" key="2">
    <source>
        <dbReference type="Proteomes" id="UP000053099"/>
    </source>
</evidence>
<keyword evidence="1" id="KW-0255">Endonuclease</keyword>
<dbReference type="AlphaFoldDB" id="A0A0N1KPZ4"/>
<dbReference type="GO" id="GO:0004519">
    <property type="term" value="F:endonuclease activity"/>
    <property type="evidence" value="ECO:0007669"/>
    <property type="project" value="UniProtKB-KW"/>
</dbReference>
<evidence type="ECO:0000313" key="1">
    <source>
        <dbReference type="EMBL" id="KPD30689.1"/>
    </source>
</evidence>
<gene>
    <name evidence="1" type="ORF">AN926_06865</name>
</gene>
<keyword evidence="1" id="KW-0540">Nuclease</keyword>
<accession>A0A0N1KPZ4</accession>
<dbReference type="EMBL" id="LJJR01000017">
    <property type="protein sequence ID" value="KPD30689.1"/>
    <property type="molecule type" value="Genomic_DNA"/>
</dbReference>